<dbReference type="GO" id="GO:0003993">
    <property type="term" value="F:acid phosphatase activity"/>
    <property type="evidence" value="ECO:0007669"/>
    <property type="project" value="UniProtKB-EC"/>
</dbReference>
<keyword evidence="2" id="KW-0325">Glycoprotein</keyword>
<evidence type="ECO:0000256" key="1">
    <source>
        <dbReference type="ARBA" id="ARBA00022729"/>
    </source>
</evidence>
<feature type="chain" id="PRO_5042666342" description="Purple acid phosphatase" evidence="3">
    <location>
        <begin position="26"/>
        <end position="434"/>
    </location>
</feature>
<dbReference type="Gene3D" id="2.60.40.380">
    <property type="entry name" value="Purple acid phosphatase-like, N-terminal"/>
    <property type="match status" value="1"/>
</dbReference>
<dbReference type="Gene3D" id="3.60.21.10">
    <property type="match status" value="1"/>
</dbReference>
<dbReference type="SUPFAM" id="SSF56300">
    <property type="entry name" value="Metallo-dependent phosphatases"/>
    <property type="match status" value="1"/>
</dbReference>
<evidence type="ECO:0000259" key="5">
    <source>
        <dbReference type="Pfam" id="PF14008"/>
    </source>
</evidence>
<evidence type="ECO:0000313" key="8">
    <source>
        <dbReference type="Proteomes" id="UP000007879"/>
    </source>
</evidence>
<comment type="catalytic activity">
    <reaction evidence="3">
        <text>a phosphate monoester + H2O = an alcohol + phosphate</text>
        <dbReference type="Rhea" id="RHEA:15017"/>
        <dbReference type="ChEBI" id="CHEBI:15377"/>
        <dbReference type="ChEBI" id="CHEBI:30879"/>
        <dbReference type="ChEBI" id="CHEBI:43474"/>
        <dbReference type="ChEBI" id="CHEBI:67140"/>
        <dbReference type="EC" id="3.1.3.2"/>
    </reaction>
</comment>
<evidence type="ECO:0000313" key="7">
    <source>
        <dbReference type="EnsemblMetazoa" id="XP_019849836.1"/>
    </source>
</evidence>
<sequence length="434" mass="49197">MMAEVANIGFVFFLALIFLIAPIQSENSTFPEQIHIAATEDPTSVIVTWITFASTPDSTVLWRLHGSAIKLQPVSGYSTNYTDGAVKRFVHRVKLSDLKPSTKYDYQCGSSANWSSLYTMRTLGSGPDYSPVFLVYGDLGYDNAQSLSRIRAEVNAGGIDAILHVGDLAYDMFEDDGRKGDNFMNMIQNVSTQIPYMTLPGNHEYSQNFSDYRNRFSMPGANQGIFYSIDIGSVHFIMFSTEVYFFTDFGKEQIQTQYQWLEEDLKKATTPEALSERPWIITMGHRPMYCSTTNSNDCDHKTSVTRTGTSDLHLYPLEKLFYNYGVDMFISAHEHIYERMWPIYDYKVLNGSYDAPYTNPKGPIHIVTGSAGCRERHATFSPKPDWVALTSSDYGYTRMTVHSKTQISFEQISDDQNGKIVDSFTLIKEKAGYY</sequence>
<dbReference type="PANTHER" id="PTHR45867">
    <property type="entry name" value="PURPLE ACID PHOSPHATASE"/>
    <property type="match status" value="1"/>
</dbReference>
<dbReference type="Pfam" id="PF16656">
    <property type="entry name" value="Pur_ac_phosph_N"/>
    <property type="match status" value="1"/>
</dbReference>
<dbReference type="KEGG" id="aqu:100634226"/>
<feature type="signal peptide" evidence="3">
    <location>
        <begin position="1"/>
        <end position="25"/>
    </location>
</feature>
<reference evidence="7" key="2">
    <citation type="submission" date="2024-06" db="UniProtKB">
        <authorList>
            <consortium name="EnsemblMetazoa"/>
        </authorList>
    </citation>
    <scope>IDENTIFICATION</scope>
</reference>
<evidence type="ECO:0000259" key="4">
    <source>
        <dbReference type="Pfam" id="PF00149"/>
    </source>
</evidence>
<feature type="domain" description="Purple acid phosphatase C-terminal" evidence="5">
    <location>
        <begin position="362"/>
        <end position="423"/>
    </location>
</feature>
<dbReference type="InterPro" id="IPR008963">
    <property type="entry name" value="Purple_acid_Pase-like_N"/>
</dbReference>
<evidence type="ECO:0000256" key="2">
    <source>
        <dbReference type="ARBA" id="ARBA00023180"/>
    </source>
</evidence>
<dbReference type="InterPro" id="IPR029052">
    <property type="entry name" value="Metallo-depent_PP-like"/>
</dbReference>
<feature type="domain" description="Purple acid phosphatase N-terminal" evidence="6">
    <location>
        <begin position="31"/>
        <end position="122"/>
    </location>
</feature>
<dbReference type="EnsemblMetazoa" id="XM_019994277.1">
    <property type="protein sequence ID" value="XP_019849836.1"/>
    <property type="gene ID" value="LOC100634226"/>
</dbReference>
<dbReference type="InterPro" id="IPR015914">
    <property type="entry name" value="PAPs_N"/>
</dbReference>
<dbReference type="RefSeq" id="XP_019849836.1">
    <property type="nucleotide sequence ID" value="XM_019994277.1"/>
</dbReference>
<protein>
    <recommendedName>
        <fullName evidence="3">Purple acid phosphatase</fullName>
        <ecNumber evidence="3">3.1.3.2</ecNumber>
    </recommendedName>
</protein>
<evidence type="ECO:0000259" key="6">
    <source>
        <dbReference type="Pfam" id="PF16656"/>
    </source>
</evidence>
<comment type="similarity">
    <text evidence="3">Belongs to the metallophosphoesterase superfamily. Purple acid phosphatase family.</text>
</comment>
<dbReference type="CDD" id="cd00839">
    <property type="entry name" value="MPP_PAPs"/>
    <property type="match status" value="1"/>
</dbReference>
<dbReference type="PANTHER" id="PTHR45867:SF3">
    <property type="entry name" value="ACID PHOSPHATASE TYPE 7"/>
    <property type="match status" value="1"/>
</dbReference>
<dbReference type="GeneID" id="100634226"/>
<reference evidence="8" key="1">
    <citation type="journal article" date="2010" name="Nature">
        <title>The Amphimedon queenslandica genome and the evolution of animal complexity.</title>
        <authorList>
            <person name="Srivastava M."/>
            <person name="Simakov O."/>
            <person name="Chapman J."/>
            <person name="Fahey B."/>
            <person name="Gauthier M.E."/>
            <person name="Mitros T."/>
            <person name="Richards G.S."/>
            <person name="Conaco C."/>
            <person name="Dacre M."/>
            <person name="Hellsten U."/>
            <person name="Larroux C."/>
            <person name="Putnam N.H."/>
            <person name="Stanke M."/>
            <person name="Adamska M."/>
            <person name="Darling A."/>
            <person name="Degnan S.M."/>
            <person name="Oakley T.H."/>
            <person name="Plachetzki D.C."/>
            <person name="Zhai Y."/>
            <person name="Adamski M."/>
            <person name="Calcino A."/>
            <person name="Cummins S.F."/>
            <person name="Goodstein D.M."/>
            <person name="Harris C."/>
            <person name="Jackson D.J."/>
            <person name="Leys S.P."/>
            <person name="Shu S."/>
            <person name="Woodcroft B.J."/>
            <person name="Vervoort M."/>
            <person name="Kosik K.S."/>
            <person name="Manning G."/>
            <person name="Degnan B.M."/>
            <person name="Rokhsar D.S."/>
        </authorList>
    </citation>
    <scope>NUCLEOTIDE SEQUENCE [LARGE SCALE GENOMIC DNA]</scope>
</reference>
<dbReference type="GO" id="GO:0046872">
    <property type="term" value="F:metal ion binding"/>
    <property type="evidence" value="ECO:0007669"/>
    <property type="project" value="InterPro"/>
</dbReference>
<name>A0AAN0IZF7_AMPQE</name>
<dbReference type="Proteomes" id="UP000007879">
    <property type="component" value="Unassembled WGS sequence"/>
</dbReference>
<dbReference type="Pfam" id="PF14008">
    <property type="entry name" value="Metallophos_C"/>
    <property type="match status" value="1"/>
</dbReference>
<dbReference type="AlphaFoldDB" id="A0AAN0IZF7"/>
<keyword evidence="8" id="KW-1185">Reference proteome</keyword>
<keyword evidence="3" id="KW-0378">Hydrolase</keyword>
<dbReference type="InterPro" id="IPR025733">
    <property type="entry name" value="PAPs_C"/>
</dbReference>
<dbReference type="InterPro" id="IPR004843">
    <property type="entry name" value="Calcineurin-like_PHP"/>
</dbReference>
<feature type="domain" description="Calcineurin-like phosphoesterase" evidence="4">
    <location>
        <begin position="133"/>
        <end position="337"/>
    </location>
</feature>
<organism evidence="7 8">
    <name type="scientific">Amphimedon queenslandica</name>
    <name type="common">Sponge</name>
    <dbReference type="NCBI Taxonomy" id="400682"/>
    <lineage>
        <taxon>Eukaryota</taxon>
        <taxon>Metazoa</taxon>
        <taxon>Porifera</taxon>
        <taxon>Demospongiae</taxon>
        <taxon>Heteroscleromorpha</taxon>
        <taxon>Haplosclerida</taxon>
        <taxon>Niphatidae</taxon>
        <taxon>Amphimedon</taxon>
    </lineage>
</organism>
<keyword evidence="1 3" id="KW-0732">Signal</keyword>
<accession>A0AAN0IZF7</accession>
<evidence type="ECO:0000256" key="3">
    <source>
        <dbReference type="RuleBase" id="RU361203"/>
    </source>
</evidence>
<proteinExistence type="inferred from homology"/>
<dbReference type="SUPFAM" id="SSF49363">
    <property type="entry name" value="Purple acid phosphatase, N-terminal domain"/>
    <property type="match status" value="1"/>
</dbReference>
<dbReference type="EC" id="3.1.3.2" evidence="3"/>
<dbReference type="InterPro" id="IPR041792">
    <property type="entry name" value="MPP_PAP"/>
</dbReference>
<dbReference type="Pfam" id="PF00149">
    <property type="entry name" value="Metallophos"/>
    <property type="match status" value="1"/>
</dbReference>